<gene>
    <name evidence="4" type="ORF">SAMN05444682_102490</name>
</gene>
<dbReference type="PROSITE" id="PS50294">
    <property type="entry name" value="WD_REPEATS_REGION"/>
    <property type="match status" value="3"/>
</dbReference>
<proteinExistence type="predicted"/>
<dbReference type="InterPro" id="IPR036322">
    <property type="entry name" value="WD40_repeat_dom_sf"/>
</dbReference>
<keyword evidence="5" id="KW-1185">Reference proteome</keyword>
<evidence type="ECO:0000313" key="4">
    <source>
        <dbReference type="EMBL" id="SFI14513.1"/>
    </source>
</evidence>
<dbReference type="RefSeq" id="WP_090625547.1">
    <property type="nucleotide sequence ID" value="NZ_FOQO01000002.1"/>
</dbReference>
<dbReference type="Gene3D" id="2.130.10.10">
    <property type="entry name" value="YVTN repeat-like/Quinoprotein amine dehydrogenase"/>
    <property type="match status" value="2"/>
</dbReference>
<dbReference type="CDD" id="cd00200">
    <property type="entry name" value="WD40"/>
    <property type="match status" value="1"/>
</dbReference>
<feature type="repeat" description="WD" evidence="3">
    <location>
        <begin position="270"/>
        <end position="305"/>
    </location>
</feature>
<evidence type="ECO:0000256" key="2">
    <source>
        <dbReference type="ARBA" id="ARBA00022737"/>
    </source>
</evidence>
<dbReference type="InterPro" id="IPR020472">
    <property type="entry name" value="WD40_PAC1"/>
</dbReference>
<accession>A0A1I3FTE7</accession>
<feature type="repeat" description="WD" evidence="3">
    <location>
        <begin position="96"/>
        <end position="128"/>
    </location>
</feature>
<dbReference type="PROSITE" id="PS50082">
    <property type="entry name" value="WD_REPEATS_2"/>
    <property type="match status" value="5"/>
</dbReference>
<protein>
    <submittedName>
        <fullName evidence="4">WD-40 repeat-containing protein</fullName>
    </submittedName>
</protein>
<dbReference type="PANTHER" id="PTHR44019">
    <property type="entry name" value="WD REPEAT-CONTAINING PROTEIN 55"/>
    <property type="match status" value="1"/>
</dbReference>
<keyword evidence="2" id="KW-0677">Repeat</keyword>
<dbReference type="STRING" id="1477437.SAMN05444682_102490"/>
<dbReference type="EMBL" id="FOQO01000002">
    <property type="protein sequence ID" value="SFI14513.1"/>
    <property type="molecule type" value="Genomic_DNA"/>
</dbReference>
<keyword evidence="1 3" id="KW-0853">WD repeat</keyword>
<feature type="repeat" description="WD" evidence="3">
    <location>
        <begin position="12"/>
        <end position="45"/>
    </location>
</feature>
<reference evidence="4 5" key="1">
    <citation type="submission" date="2016-10" db="EMBL/GenBank/DDBJ databases">
        <authorList>
            <person name="de Groot N.N."/>
        </authorList>
    </citation>
    <scope>NUCLEOTIDE SEQUENCE [LARGE SCALE GENOMIC DNA]</scope>
    <source>
        <strain evidence="4 5">RK1</strain>
    </source>
</reference>
<organism evidence="4 5">
    <name type="scientific">Parapedobacter indicus</name>
    <dbReference type="NCBI Taxonomy" id="1477437"/>
    <lineage>
        <taxon>Bacteria</taxon>
        <taxon>Pseudomonadati</taxon>
        <taxon>Bacteroidota</taxon>
        <taxon>Sphingobacteriia</taxon>
        <taxon>Sphingobacteriales</taxon>
        <taxon>Sphingobacteriaceae</taxon>
        <taxon>Parapedobacter</taxon>
    </lineage>
</organism>
<name>A0A1I3FTE7_9SPHI</name>
<dbReference type="OrthoDB" id="933690at2"/>
<dbReference type="PANTHER" id="PTHR44019:SF8">
    <property type="entry name" value="POC1 CENTRIOLAR PROTEIN HOMOLOG"/>
    <property type="match status" value="1"/>
</dbReference>
<feature type="repeat" description="WD" evidence="3">
    <location>
        <begin position="222"/>
        <end position="263"/>
    </location>
</feature>
<evidence type="ECO:0000256" key="3">
    <source>
        <dbReference type="PROSITE-ProRule" id="PRU00221"/>
    </source>
</evidence>
<dbReference type="Pfam" id="PF00400">
    <property type="entry name" value="WD40"/>
    <property type="match status" value="5"/>
</dbReference>
<evidence type="ECO:0000256" key="1">
    <source>
        <dbReference type="ARBA" id="ARBA00022574"/>
    </source>
</evidence>
<dbReference type="InterPro" id="IPR001680">
    <property type="entry name" value="WD40_rpt"/>
</dbReference>
<dbReference type="Proteomes" id="UP000198670">
    <property type="component" value="Unassembled WGS sequence"/>
</dbReference>
<feature type="repeat" description="WD" evidence="3">
    <location>
        <begin position="180"/>
        <end position="221"/>
    </location>
</feature>
<evidence type="ECO:0000313" key="5">
    <source>
        <dbReference type="Proteomes" id="UP000198670"/>
    </source>
</evidence>
<dbReference type="InterPro" id="IPR050505">
    <property type="entry name" value="WDR55/POC1"/>
</dbReference>
<dbReference type="AlphaFoldDB" id="A0A1I3FTE7"/>
<dbReference type="PROSITE" id="PS00678">
    <property type="entry name" value="WD_REPEATS_1"/>
    <property type="match status" value="1"/>
</dbReference>
<sequence>MNKLDIHKAGTLSGHQNPIFAIENGVVASVVYTGGNDKGVVEWDLAEMAFKRILYPVQFSVYALHLIAGTPLLAIGTRDGKGHVVHTDTRERIAKLDHHQRPIFAIKSFKTKPELILASEDGTVSIWNTHAFDLLYHFKVSDHTVRTIAISIDENWVVFGTKDGKVKLYNALDYSFVEELPAHAMPVTSLCFSPDGRYLLTGGRDAQLNVLDTSDFTVVNTFTPHLFTVYAIKFHPFSPIFATASRDKSIKIWSSDDFRLLRVISFERGFDSHLLSVNDIIWNAYKNQLISVGDDKQAIVWDVVG</sequence>
<dbReference type="InterPro" id="IPR019775">
    <property type="entry name" value="WD40_repeat_CS"/>
</dbReference>
<dbReference type="PRINTS" id="PR00320">
    <property type="entry name" value="GPROTEINBRPT"/>
</dbReference>
<dbReference type="SMART" id="SM00320">
    <property type="entry name" value="WD40"/>
    <property type="match status" value="6"/>
</dbReference>
<dbReference type="InterPro" id="IPR015943">
    <property type="entry name" value="WD40/YVTN_repeat-like_dom_sf"/>
</dbReference>
<dbReference type="SUPFAM" id="SSF50978">
    <property type="entry name" value="WD40 repeat-like"/>
    <property type="match status" value="1"/>
</dbReference>